<dbReference type="EMBL" id="FUXZ01000006">
    <property type="protein sequence ID" value="SKA65370.1"/>
    <property type="molecule type" value="Genomic_DNA"/>
</dbReference>
<dbReference type="SUPFAM" id="SSF52058">
    <property type="entry name" value="L domain-like"/>
    <property type="match status" value="1"/>
</dbReference>
<dbReference type="Pfam" id="PF13306">
    <property type="entry name" value="LRR_5"/>
    <property type="match status" value="1"/>
</dbReference>
<evidence type="ECO:0000313" key="2">
    <source>
        <dbReference type="Proteomes" id="UP000190814"/>
    </source>
</evidence>
<reference evidence="1 2" key="1">
    <citation type="submission" date="2017-02" db="EMBL/GenBank/DDBJ databases">
        <authorList>
            <person name="Peterson S.W."/>
        </authorList>
    </citation>
    <scope>NUCLEOTIDE SEQUENCE [LARGE SCALE GENOMIC DNA]</scope>
    <source>
        <strain evidence="1 2">ATCC 35992</strain>
    </source>
</reference>
<dbReference type="InterPro" id="IPR026906">
    <property type="entry name" value="LRR_5"/>
</dbReference>
<dbReference type="Proteomes" id="UP000190814">
    <property type="component" value="Unassembled WGS sequence"/>
</dbReference>
<gene>
    <name evidence="1" type="ORF">SAMN02745111_01081</name>
</gene>
<dbReference type="InterPro" id="IPR032675">
    <property type="entry name" value="LRR_dom_sf"/>
</dbReference>
<protein>
    <submittedName>
        <fullName evidence="1">Leucine rich repeat-containing protein</fullName>
    </submittedName>
</protein>
<keyword evidence="2" id="KW-1185">Reference proteome</keyword>
<dbReference type="STRING" id="39495.SAMN02745111_01081"/>
<organism evidence="1 2">
    <name type="scientific">Eubacterium uniforme</name>
    <dbReference type="NCBI Taxonomy" id="39495"/>
    <lineage>
        <taxon>Bacteria</taxon>
        <taxon>Bacillati</taxon>
        <taxon>Bacillota</taxon>
        <taxon>Clostridia</taxon>
        <taxon>Eubacteriales</taxon>
        <taxon>Eubacteriaceae</taxon>
        <taxon>Eubacterium</taxon>
    </lineage>
</organism>
<name>A0A1T4VK73_9FIRM</name>
<dbReference type="RefSeq" id="WP_078765956.1">
    <property type="nucleotide sequence ID" value="NZ_FUXZ01000006.1"/>
</dbReference>
<accession>A0A1T4VK73</accession>
<dbReference type="OrthoDB" id="1771092at2"/>
<evidence type="ECO:0000313" key="1">
    <source>
        <dbReference type="EMBL" id="SKA65370.1"/>
    </source>
</evidence>
<sequence length="638" mass="70892">MKAKNIICKLFMLLCLVGLFELGSMKNVHAEMKYSKILDGMNDIEDITEETTYLITPKETAVYAFYLKYDTDKDACATLYNDKDEVIEFIRSSSKETPHHVYLKESKKYYLKISKVANEKYAVGGKVWIKLYSRTIDESEFETSISAEGNTIYSSTGHHNLDMEGIYFDEKARTLELDNFHGTKTLNIMMNALYFSADPDDVDGKNVVNIKLTGENSITLSNPEDTWAIYAYLNVKVKFIGDGVLNIKFDNINKESKYEEYGRCLISGLCDVVFDGPTINVEEEWGNLVDTYSWWVPYGSIVFKSGELNVKKCTDRCNSGFGSILLATYIEMSGGVIRVDYEFENGARQIEEFWDRDTFYSIGEMKLTGGTIIITGDSRITSELGTFRSLVSGGVQDKGVSVLKGDKIDIANAKVNLDKTEYKYDGTAKTPKVTIDGLKEGVDFSYTYADNVKAGKAKVIIKGLGVFFGTKEVTFDIVAGKDANGSYDGVHGLKVGSKFNDGKLIYKVTKEGTLDGKNVGKVTVVGLKKKSLKKVSIKSILTINGVKYKVTAIGKKAFKNGKKLKSIVIGKNVSKISKGAFVGCKKLKSITIKSKKIKKFVKGTFKSLKKTCVVKVPKAKKNVYAKKIKKAGFKGIIK</sequence>
<proteinExistence type="predicted"/>
<dbReference type="AlphaFoldDB" id="A0A1T4VK73"/>
<dbReference type="Gene3D" id="3.80.10.10">
    <property type="entry name" value="Ribonuclease Inhibitor"/>
    <property type="match status" value="1"/>
</dbReference>